<dbReference type="GO" id="GO:0004340">
    <property type="term" value="F:glucokinase activity"/>
    <property type="evidence" value="ECO:0007669"/>
    <property type="project" value="UniProtKB-UniRule"/>
</dbReference>
<dbReference type="GO" id="GO:0006096">
    <property type="term" value="P:glycolytic process"/>
    <property type="evidence" value="ECO:0007669"/>
    <property type="project" value="UniProtKB-UniRule"/>
</dbReference>
<keyword evidence="3" id="KW-0324">Glycolysis</keyword>
<evidence type="ECO:0000256" key="2">
    <source>
        <dbReference type="ARBA" id="ARBA00022777"/>
    </source>
</evidence>
<comment type="subcellular location">
    <subcellularLocation>
        <location evidence="3">Cytoplasm</location>
    </subcellularLocation>
</comment>
<keyword evidence="3" id="KW-0963">Cytoplasm</keyword>
<dbReference type="PANTHER" id="PTHR47690">
    <property type="entry name" value="GLUCOKINASE"/>
    <property type="match status" value="1"/>
</dbReference>
<protein>
    <recommendedName>
        <fullName evidence="3">Glucokinase</fullName>
        <ecNumber evidence="3">2.7.1.2</ecNumber>
    </recommendedName>
    <alternativeName>
        <fullName evidence="3">Glucose kinase</fullName>
    </alternativeName>
</protein>
<keyword evidence="1 3" id="KW-0808">Transferase</keyword>
<dbReference type="NCBIfam" id="TIGR00749">
    <property type="entry name" value="glk"/>
    <property type="match status" value="1"/>
</dbReference>
<comment type="catalytic activity">
    <reaction evidence="3">
        <text>D-glucose + ATP = D-glucose 6-phosphate + ADP + H(+)</text>
        <dbReference type="Rhea" id="RHEA:17825"/>
        <dbReference type="ChEBI" id="CHEBI:4167"/>
        <dbReference type="ChEBI" id="CHEBI:15378"/>
        <dbReference type="ChEBI" id="CHEBI:30616"/>
        <dbReference type="ChEBI" id="CHEBI:61548"/>
        <dbReference type="ChEBI" id="CHEBI:456216"/>
        <dbReference type="EC" id="2.7.1.2"/>
    </reaction>
</comment>
<dbReference type="Gene3D" id="3.30.420.40">
    <property type="match status" value="1"/>
</dbReference>
<reference evidence="5 6" key="1">
    <citation type="submission" date="2016-10" db="EMBL/GenBank/DDBJ databases">
        <authorList>
            <person name="de Groot N.N."/>
        </authorList>
    </citation>
    <scope>NUCLEOTIDE SEQUENCE [LARGE SCALE GENOMIC DNA]</scope>
    <source>
        <strain evidence="5 6">ATCC 43154</strain>
    </source>
</reference>
<dbReference type="SUPFAM" id="SSF53067">
    <property type="entry name" value="Actin-like ATPase domain"/>
    <property type="match status" value="1"/>
</dbReference>
<organism evidence="5 6">
    <name type="scientific">Rugamonas rubra</name>
    <dbReference type="NCBI Taxonomy" id="758825"/>
    <lineage>
        <taxon>Bacteria</taxon>
        <taxon>Pseudomonadati</taxon>
        <taxon>Pseudomonadota</taxon>
        <taxon>Betaproteobacteria</taxon>
        <taxon>Burkholderiales</taxon>
        <taxon>Oxalobacteraceae</taxon>
        <taxon>Telluria group</taxon>
        <taxon>Rugamonas</taxon>
    </lineage>
</organism>
<keyword evidence="6" id="KW-1185">Reference proteome</keyword>
<dbReference type="GO" id="GO:0005536">
    <property type="term" value="F:D-glucose binding"/>
    <property type="evidence" value="ECO:0007669"/>
    <property type="project" value="InterPro"/>
</dbReference>
<gene>
    <name evidence="3" type="primary">glk</name>
    <name evidence="5" type="ORF">SAMN02982985_01704</name>
</gene>
<dbReference type="InterPro" id="IPR043129">
    <property type="entry name" value="ATPase_NBD"/>
</dbReference>
<dbReference type="EC" id="2.7.1.2" evidence="3"/>
<comment type="similarity">
    <text evidence="3 4">Belongs to the bacterial glucokinase family.</text>
</comment>
<keyword evidence="3" id="KW-0067">ATP-binding</keyword>
<dbReference type="AlphaFoldDB" id="A0A1I4KXW7"/>
<keyword evidence="3" id="KW-0547">Nucleotide-binding</keyword>
<dbReference type="InterPro" id="IPR003836">
    <property type="entry name" value="Glucokinase"/>
</dbReference>
<dbReference type="Proteomes" id="UP000199470">
    <property type="component" value="Unassembled WGS sequence"/>
</dbReference>
<proteinExistence type="inferred from homology"/>
<dbReference type="GO" id="GO:0005524">
    <property type="term" value="F:ATP binding"/>
    <property type="evidence" value="ECO:0007669"/>
    <property type="project" value="UniProtKB-UniRule"/>
</dbReference>
<dbReference type="RefSeq" id="WP_093386297.1">
    <property type="nucleotide sequence ID" value="NZ_FOTW01000008.1"/>
</dbReference>
<evidence type="ECO:0000313" key="5">
    <source>
        <dbReference type="EMBL" id="SFL83588.1"/>
    </source>
</evidence>
<evidence type="ECO:0000256" key="4">
    <source>
        <dbReference type="RuleBase" id="RU004046"/>
    </source>
</evidence>
<dbReference type="HAMAP" id="MF_00524">
    <property type="entry name" value="Glucokinase"/>
    <property type="match status" value="1"/>
</dbReference>
<dbReference type="Pfam" id="PF02685">
    <property type="entry name" value="Glucokinase"/>
    <property type="match status" value="1"/>
</dbReference>
<sequence>MQRDSFPGFINGPRLLADIGGTNARFGVETAPKRIEAIWTADCAAYPTLGAALVHYLAQPATVAAGGYQARLAGIAIANPIDGDWVRMTNHHWSFSIEAVCSQFSLKSLVVVNDFTALASALPHLDAGHMRQIGGGTARAGGVVGLVGAGTGLGVSGLVPAGARWIALDSEGGHSTFAPMSEREIDILRYARRFHEHVSSERLVSGIGLGLVFRALAERGRVEAENLSAPEIVERGLRGNCPLCVETLEAFCEMLGTVAGNVALTLGAKGGIYIGGGIVPRMGDFFARSGFRARFEQKGRFSDYLAQIATFVITDDYPALIGMSAMLSAE</sequence>
<dbReference type="STRING" id="758825.SAMN02982985_01704"/>
<evidence type="ECO:0000256" key="1">
    <source>
        <dbReference type="ARBA" id="ARBA00022679"/>
    </source>
</evidence>
<evidence type="ECO:0000313" key="6">
    <source>
        <dbReference type="Proteomes" id="UP000199470"/>
    </source>
</evidence>
<dbReference type="Gene3D" id="3.40.367.20">
    <property type="match status" value="1"/>
</dbReference>
<keyword evidence="2 3" id="KW-0418">Kinase</keyword>
<accession>A0A1I4KXW7</accession>
<dbReference type="CDD" id="cd24008">
    <property type="entry name" value="ASKHA_NBD_GLK"/>
    <property type="match status" value="1"/>
</dbReference>
<dbReference type="InterPro" id="IPR050201">
    <property type="entry name" value="Bacterial_glucokinase"/>
</dbReference>
<name>A0A1I4KXW7_9BURK</name>
<evidence type="ECO:0000256" key="3">
    <source>
        <dbReference type="HAMAP-Rule" id="MF_00524"/>
    </source>
</evidence>
<feature type="binding site" evidence="3">
    <location>
        <begin position="17"/>
        <end position="22"/>
    </location>
    <ligand>
        <name>ATP</name>
        <dbReference type="ChEBI" id="CHEBI:30616"/>
    </ligand>
</feature>
<dbReference type="GO" id="GO:0005829">
    <property type="term" value="C:cytosol"/>
    <property type="evidence" value="ECO:0007669"/>
    <property type="project" value="TreeGrafter"/>
</dbReference>
<dbReference type="EMBL" id="FOTW01000008">
    <property type="protein sequence ID" value="SFL83588.1"/>
    <property type="molecule type" value="Genomic_DNA"/>
</dbReference>
<dbReference type="PANTHER" id="PTHR47690:SF1">
    <property type="entry name" value="GLUCOKINASE"/>
    <property type="match status" value="1"/>
</dbReference>
<dbReference type="NCBIfam" id="NF001416">
    <property type="entry name" value="PRK00292.1-3"/>
    <property type="match status" value="1"/>
</dbReference>
<dbReference type="OrthoDB" id="257751at2"/>